<evidence type="ECO:0000313" key="4">
    <source>
        <dbReference type="Proteomes" id="UP001175000"/>
    </source>
</evidence>
<evidence type="ECO:0000313" key="3">
    <source>
        <dbReference type="EMBL" id="KAK0633515.1"/>
    </source>
</evidence>
<proteinExistence type="predicted"/>
<feature type="compositionally biased region" description="Polar residues" evidence="2">
    <location>
        <begin position="244"/>
        <end position="262"/>
    </location>
</feature>
<dbReference type="Proteomes" id="UP001175000">
    <property type="component" value="Unassembled WGS sequence"/>
</dbReference>
<accession>A0AA40CCU6</accession>
<keyword evidence="4" id="KW-1185">Reference proteome</keyword>
<feature type="coiled-coil region" evidence="1">
    <location>
        <begin position="180"/>
        <end position="214"/>
    </location>
</feature>
<dbReference type="AlphaFoldDB" id="A0AA40CCU6"/>
<name>A0AA40CCU6_9PEZI</name>
<evidence type="ECO:0000256" key="2">
    <source>
        <dbReference type="SAM" id="MobiDB-lite"/>
    </source>
</evidence>
<dbReference type="EMBL" id="JAULSU010000001">
    <property type="protein sequence ID" value="KAK0633515.1"/>
    <property type="molecule type" value="Genomic_DNA"/>
</dbReference>
<reference evidence="3" key="1">
    <citation type="submission" date="2023-06" db="EMBL/GenBank/DDBJ databases">
        <title>Genome-scale phylogeny and comparative genomics of the fungal order Sordariales.</title>
        <authorList>
            <consortium name="Lawrence Berkeley National Laboratory"/>
            <person name="Hensen N."/>
            <person name="Bonometti L."/>
            <person name="Westerberg I."/>
            <person name="Brannstrom I.O."/>
            <person name="Guillou S."/>
            <person name="Cros-Aarteil S."/>
            <person name="Calhoun S."/>
            <person name="Haridas S."/>
            <person name="Kuo A."/>
            <person name="Mondo S."/>
            <person name="Pangilinan J."/>
            <person name="Riley R."/>
            <person name="Labutti K."/>
            <person name="Andreopoulos B."/>
            <person name="Lipzen A."/>
            <person name="Chen C."/>
            <person name="Yanf M."/>
            <person name="Daum C."/>
            <person name="Ng V."/>
            <person name="Clum A."/>
            <person name="Steindorff A."/>
            <person name="Ohm R."/>
            <person name="Martin F."/>
            <person name="Silar P."/>
            <person name="Natvig D."/>
            <person name="Lalanne C."/>
            <person name="Gautier V."/>
            <person name="Ament-Velasquez S.L."/>
            <person name="Kruys A."/>
            <person name="Hutchinson M.I."/>
            <person name="Powell A.J."/>
            <person name="Barry K."/>
            <person name="Miller A.N."/>
            <person name="Grigoriev I.V."/>
            <person name="Debuchy R."/>
            <person name="Gladieux P."/>
            <person name="Thoren M.H."/>
            <person name="Johannesson H."/>
        </authorList>
    </citation>
    <scope>NUCLEOTIDE SEQUENCE</scope>
    <source>
        <strain evidence="3">CBS 606.72</strain>
    </source>
</reference>
<protein>
    <submittedName>
        <fullName evidence="3">Uncharacterized protein</fullName>
    </submittedName>
</protein>
<keyword evidence="1" id="KW-0175">Coiled coil</keyword>
<feature type="region of interest" description="Disordered" evidence="2">
    <location>
        <begin position="244"/>
        <end position="286"/>
    </location>
</feature>
<sequence length="403" mass="44796">MSSQLSDTSTVFERSLDDSQLSSQLSDLLTESQSDPLKPDRLRDALTSGWSSYLSAQHTSREVATLKRHLEDQVKKVNSSLTLLKRDLSDHQQLTTTAAAETKKRAEQLSSEVRQLAPLRDVLPPLQQDVQSKHEQVTSALADMVGNVGRLQGKMEGMDMLVSADISSIRQQYNTALEAIGFLSGEVQELKAEKVAAEQKIATLESQLSAVEARQELPEGAVELLNQLLLRQDELVQALELVNSPSGSENNSQVSLGSTPSPTVKHKRAGKGSQAPGTNRALSPPSSDLKTLLLHYREEYKKRQPRSDVEFVWTFIESIDDRALSTHIQTSLAAMSSQWVTMKPGLRRKASGRCVNIRQGLTWKGFQRVLLKMPPRAATEPPEDVARGQLRTREYDRRGKLMY</sequence>
<evidence type="ECO:0000256" key="1">
    <source>
        <dbReference type="SAM" id="Coils"/>
    </source>
</evidence>
<organism evidence="3 4">
    <name type="scientific">Immersiella caudata</name>
    <dbReference type="NCBI Taxonomy" id="314043"/>
    <lineage>
        <taxon>Eukaryota</taxon>
        <taxon>Fungi</taxon>
        <taxon>Dikarya</taxon>
        <taxon>Ascomycota</taxon>
        <taxon>Pezizomycotina</taxon>
        <taxon>Sordariomycetes</taxon>
        <taxon>Sordariomycetidae</taxon>
        <taxon>Sordariales</taxon>
        <taxon>Lasiosphaeriaceae</taxon>
        <taxon>Immersiella</taxon>
    </lineage>
</organism>
<gene>
    <name evidence="3" type="ORF">B0T14DRAFT_419041</name>
</gene>
<feature type="compositionally biased region" description="Polar residues" evidence="2">
    <location>
        <begin position="275"/>
        <end position="286"/>
    </location>
</feature>
<comment type="caution">
    <text evidence="3">The sequence shown here is derived from an EMBL/GenBank/DDBJ whole genome shotgun (WGS) entry which is preliminary data.</text>
</comment>